<dbReference type="PANTHER" id="PTHR42794">
    <property type="entry name" value="HEMIN IMPORT ATP-BINDING PROTEIN HMUV"/>
    <property type="match status" value="1"/>
</dbReference>
<dbReference type="OrthoDB" id="5292475at2"/>
<dbReference type="InterPro" id="IPR003439">
    <property type="entry name" value="ABC_transporter-like_ATP-bd"/>
</dbReference>
<dbReference type="RefSeq" id="WP_090365415.1">
    <property type="nucleotide sequence ID" value="NZ_FNEM01000009.1"/>
</dbReference>
<sequence length="247" mass="26928">MLELNTLELRRGHRQLVTDLSLQLPQGQWLGLLGANGCGKTSLLKSIAGLWPLSRGRVCFAGASLAEMAPLARAELVSILVQHNQPSGGLTVEQTVALGASPARGCERAALEQVLLECELLAMRQRPLDSLSGGQVQRTMIAQALLQDTPLLLLDEPANHLDVYHLYTTLARIRQRSMSVVASFHDMNLAAQWCDRLLLLGEGRVLAHGTPEQVLTPSLLRQAFRVDTEIHTGTDGQRQVRILGAAR</sequence>
<dbReference type="AlphaFoldDB" id="A0A1G8UAW9"/>
<dbReference type="Pfam" id="PF00005">
    <property type="entry name" value="ABC_tran"/>
    <property type="match status" value="1"/>
</dbReference>
<name>A0A1G8UAW9_9GAMM</name>
<keyword evidence="5" id="KW-1185">Reference proteome</keyword>
<dbReference type="EMBL" id="FNEM01000009">
    <property type="protein sequence ID" value="SDJ50878.1"/>
    <property type="molecule type" value="Genomic_DNA"/>
</dbReference>
<dbReference type="SUPFAM" id="SSF52540">
    <property type="entry name" value="P-loop containing nucleoside triphosphate hydrolases"/>
    <property type="match status" value="1"/>
</dbReference>
<dbReference type="GO" id="GO:0016887">
    <property type="term" value="F:ATP hydrolysis activity"/>
    <property type="evidence" value="ECO:0007669"/>
    <property type="project" value="InterPro"/>
</dbReference>
<dbReference type="PANTHER" id="PTHR42794:SF2">
    <property type="entry name" value="ABC TRANSPORTER ATP-BINDING PROTEIN"/>
    <property type="match status" value="1"/>
</dbReference>
<proteinExistence type="predicted"/>
<organism evidence="4 5">
    <name type="scientific">Ferrimonas sediminum</name>
    <dbReference type="NCBI Taxonomy" id="718193"/>
    <lineage>
        <taxon>Bacteria</taxon>
        <taxon>Pseudomonadati</taxon>
        <taxon>Pseudomonadota</taxon>
        <taxon>Gammaproteobacteria</taxon>
        <taxon>Alteromonadales</taxon>
        <taxon>Ferrimonadaceae</taxon>
        <taxon>Ferrimonas</taxon>
    </lineage>
</organism>
<feature type="domain" description="ABC transporter" evidence="3">
    <location>
        <begin position="2"/>
        <end position="227"/>
    </location>
</feature>
<dbReference type="InterPro" id="IPR003593">
    <property type="entry name" value="AAA+_ATPase"/>
</dbReference>
<evidence type="ECO:0000256" key="1">
    <source>
        <dbReference type="ARBA" id="ARBA00022741"/>
    </source>
</evidence>
<evidence type="ECO:0000313" key="5">
    <source>
        <dbReference type="Proteomes" id="UP000199527"/>
    </source>
</evidence>
<evidence type="ECO:0000259" key="3">
    <source>
        <dbReference type="PROSITE" id="PS50893"/>
    </source>
</evidence>
<dbReference type="SMART" id="SM00382">
    <property type="entry name" value="AAA"/>
    <property type="match status" value="1"/>
</dbReference>
<accession>A0A1G8UAW9</accession>
<dbReference type="GO" id="GO:0005524">
    <property type="term" value="F:ATP binding"/>
    <property type="evidence" value="ECO:0007669"/>
    <property type="project" value="UniProtKB-KW"/>
</dbReference>
<reference evidence="5" key="1">
    <citation type="submission" date="2016-10" db="EMBL/GenBank/DDBJ databases">
        <authorList>
            <person name="Varghese N."/>
            <person name="Submissions S."/>
        </authorList>
    </citation>
    <scope>NUCLEOTIDE SEQUENCE [LARGE SCALE GENOMIC DNA]</scope>
    <source>
        <strain evidence="5">DSM 23317</strain>
    </source>
</reference>
<dbReference type="Proteomes" id="UP000199527">
    <property type="component" value="Unassembled WGS sequence"/>
</dbReference>
<keyword evidence="2 4" id="KW-0067">ATP-binding</keyword>
<gene>
    <name evidence="4" type="ORF">SAMN04488540_10928</name>
</gene>
<evidence type="ECO:0000256" key="2">
    <source>
        <dbReference type="ARBA" id="ARBA00022840"/>
    </source>
</evidence>
<protein>
    <submittedName>
        <fullName evidence="4">Iron complex transport system ATP-binding protein</fullName>
    </submittedName>
</protein>
<dbReference type="PROSITE" id="PS50893">
    <property type="entry name" value="ABC_TRANSPORTER_2"/>
    <property type="match status" value="1"/>
</dbReference>
<dbReference type="Gene3D" id="3.40.50.300">
    <property type="entry name" value="P-loop containing nucleotide triphosphate hydrolases"/>
    <property type="match status" value="1"/>
</dbReference>
<evidence type="ECO:0000313" key="4">
    <source>
        <dbReference type="EMBL" id="SDJ50878.1"/>
    </source>
</evidence>
<dbReference type="InterPro" id="IPR027417">
    <property type="entry name" value="P-loop_NTPase"/>
</dbReference>
<keyword evidence="1" id="KW-0547">Nucleotide-binding</keyword>